<evidence type="ECO:0000313" key="3">
    <source>
        <dbReference type="Proteomes" id="UP000269438"/>
    </source>
</evidence>
<organism evidence="2 3">
    <name type="scientific">Mycetocola lacteus</name>
    <dbReference type="NCBI Taxonomy" id="76637"/>
    <lineage>
        <taxon>Bacteria</taxon>
        <taxon>Bacillati</taxon>
        <taxon>Actinomycetota</taxon>
        <taxon>Actinomycetes</taxon>
        <taxon>Micrococcales</taxon>
        <taxon>Microbacteriaceae</taxon>
        <taxon>Mycetocola</taxon>
    </lineage>
</organism>
<sequence>MSQFDQVALPRRRDIVVVWVVSLVAAILIWIFAPGVTAFSWLAVALAVVTMLSFVIQLRGGRKTGFIDRVTISIAGSVVILGVMSALMGIGKLLPAA</sequence>
<keyword evidence="1" id="KW-1133">Transmembrane helix</keyword>
<protein>
    <submittedName>
        <fullName evidence="2">Uncharacterized protein</fullName>
    </submittedName>
</protein>
<dbReference type="RefSeq" id="WP_121687384.1">
    <property type="nucleotide sequence ID" value="NZ_RCUY01000002.1"/>
</dbReference>
<keyword evidence="1" id="KW-0472">Membrane</keyword>
<comment type="caution">
    <text evidence="2">The sequence shown here is derived from an EMBL/GenBank/DDBJ whole genome shotgun (WGS) entry which is preliminary data.</text>
</comment>
<feature type="transmembrane region" description="Helical" evidence="1">
    <location>
        <begin position="15"/>
        <end position="33"/>
    </location>
</feature>
<evidence type="ECO:0000313" key="2">
    <source>
        <dbReference type="EMBL" id="RLP83721.1"/>
    </source>
</evidence>
<dbReference type="EMBL" id="RCUY01000002">
    <property type="protein sequence ID" value="RLP83721.1"/>
    <property type="molecule type" value="Genomic_DNA"/>
</dbReference>
<gene>
    <name evidence="2" type="ORF">D9V34_02615</name>
</gene>
<name>A0A3L7AW05_9MICO</name>
<accession>A0A3L7AW05</accession>
<proteinExistence type="predicted"/>
<dbReference type="OrthoDB" id="5077620at2"/>
<dbReference type="Proteomes" id="UP000269438">
    <property type="component" value="Unassembled WGS sequence"/>
</dbReference>
<dbReference type="AlphaFoldDB" id="A0A3L7AW05"/>
<feature type="transmembrane region" description="Helical" evidence="1">
    <location>
        <begin position="70"/>
        <end position="91"/>
    </location>
</feature>
<keyword evidence="1" id="KW-0812">Transmembrane</keyword>
<keyword evidence="3" id="KW-1185">Reference proteome</keyword>
<feature type="transmembrane region" description="Helical" evidence="1">
    <location>
        <begin position="39"/>
        <end position="58"/>
    </location>
</feature>
<evidence type="ECO:0000256" key="1">
    <source>
        <dbReference type="SAM" id="Phobius"/>
    </source>
</evidence>
<reference evidence="2 3" key="1">
    <citation type="submission" date="2018-10" db="EMBL/GenBank/DDBJ databases">
        <authorList>
            <person name="Li J."/>
        </authorList>
    </citation>
    <scope>NUCLEOTIDE SEQUENCE [LARGE SCALE GENOMIC DNA]</scope>
    <source>
        <strain evidence="2 3">JCM 11654</strain>
    </source>
</reference>